<gene>
    <name evidence="7" type="ORF">HAND00432_LOCUS5318</name>
</gene>
<dbReference type="PROSITE" id="PS50250">
    <property type="entry name" value="PCI"/>
    <property type="match status" value="1"/>
</dbReference>
<dbReference type="Gene3D" id="1.25.40.570">
    <property type="match status" value="1"/>
</dbReference>
<comment type="subcellular location">
    <subcellularLocation>
        <location evidence="2">Cytoplasm</location>
    </subcellularLocation>
    <subcellularLocation>
        <location evidence="1">Nucleus</location>
    </subcellularLocation>
</comment>
<dbReference type="PANTHER" id="PTHR10678">
    <property type="entry name" value="26S PROTEASOME NON-ATPASE REGULATORY SUBUNIT 11/COP9 SIGNALOSOME COMPLEX SUBUNIT 2"/>
    <property type="match status" value="1"/>
</dbReference>
<proteinExistence type="predicted"/>
<sequence length="442" mass="51715">MSDGDMMDDEDYDFDYEDSDQDQDDGQVDMENEYYTAKGNLQEGRLSEALAGFQKVLDMQKDKGEWGFKALKQTVKALFRQNRYQEMMDRYKELLNYLHVVTKNQSEKVMTKIVDFVSGSSDMDFLEKFYDTTLSALKESQNERLWFKTNMKLAKLWFDKREFHRLQKILRELHRSCMTDAGQDDQKKGTQLLELYSLDIQMHTVKKDNKKLRGTYDKAMKVKSAIPHPLIMGVIHECGGKMHMQERDWASASKCLFDAFKNYDEAGNHKRIQCLKYLILGKMLSMEEANIFEAPEVKPYKNDPEITAMNDLMTAYQRNEISNFEKILNQNQQRIMEDPFIRVYIQDLLKNIRTQVLVQTIKPYTRIKIPSIAKELNIPEHDVESLLVSLILDKAIVARIDQVNRIVILDKTDEATNKYEALDQWRDELGKLHTTVVSKMGV</sequence>
<organism evidence="7">
    <name type="scientific">Hemiselmis andersenii</name>
    <name type="common">Cryptophyte alga</name>
    <dbReference type="NCBI Taxonomy" id="464988"/>
    <lineage>
        <taxon>Eukaryota</taxon>
        <taxon>Cryptophyceae</taxon>
        <taxon>Cryptomonadales</taxon>
        <taxon>Hemiselmidaceae</taxon>
        <taxon>Hemiselmis</taxon>
    </lineage>
</organism>
<evidence type="ECO:0000259" key="6">
    <source>
        <dbReference type="PROSITE" id="PS50250"/>
    </source>
</evidence>
<dbReference type="Pfam" id="PF01399">
    <property type="entry name" value="PCI"/>
    <property type="match status" value="1"/>
</dbReference>
<dbReference type="SUPFAM" id="SSF46785">
    <property type="entry name" value="Winged helix' DNA-binding domain"/>
    <property type="match status" value="1"/>
</dbReference>
<evidence type="ECO:0000313" key="7">
    <source>
        <dbReference type="EMBL" id="CAD8950791.1"/>
    </source>
</evidence>
<feature type="region of interest" description="Disordered" evidence="5">
    <location>
        <begin position="1"/>
        <end position="28"/>
    </location>
</feature>
<evidence type="ECO:0000256" key="1">
    <source>
        <dbReference type="ARBA" id="ARBA00004123"/>
    </source>
</evidence>
<dbReference type="GO" id="GO:0005737">
    <property type="term" value="C:cytoplasm"/>
    <property type="evidence" value="ECO:0007669"/>
    <property type="project" value="UniProtKB-SubCell"/>
</dbReference>
<dbReference type="GO" id="GO:0005634">
    <property type="term" value="C:nucleus"/>
    <property type="evidence" value="ECO:0007669"/>
    <property type="project" value="UniProtKB-SubCell"/>
</dbReference>
<evidence type="ECO:0000256" key="5">
    <source>
        <dbReference type="SAM" id="MobiDB-lite"/>
    </source>
</evidence>
<dbReference type="InterPro" id="IPR050871">
    <property type="entry name" value="26S_Proteasome/COP9_Components"/>
</dbReference>
<dbReference type="EMBL" id="HBFX01008892">
    <property type="protein sequence ID" value="CAD8950791.1"/>
    <property type="molecule type" value="Transcribed_RNA"/>
</dbReference>
<dbReference type="FunFam" id="1.25.40.570:FF:000006">
    <property type="entry name" value="COP9 signalosome complex subunit 2"/>
    <property type="match status" value="1"/>
</dbReference>
<keyword evidence="3" id="KW-0963">Cytoplasm</keyword>
<feature type="domain" description="PCI" evidence="6">
    <location>
        <begin position="245"/>
        <end position="414"/>
    </location>
</feature>
<protein>
    <recommendedName>
        <fullName evidence="6">PCI domain-containing protein</fullName>
    </recommendedName>
</protein>
<reference evidence="7" key="1">
    <citation type="submission" date="2021-01" db="EMBL/GenBank/DDBJ databases">
        <authorList>
            <person name="Corre E."/>
            <person name="Pelletier E."/>
            <person name="Niang G."/>
            <person name="Scheremetjew M."/>
            <person name="Finn R."/>
            <person name="Kale V."/>
            <person name="Holt S."/>
            <person name="Cochrane G."/>
            <person name="Meng A."/>
            <person name="Brown T."/>
            <person name="Cohen L."/>
        </authorList>
    </citation>
    <scope>NUCLEOTIDE SEQUENCE</scope>
    <source>
        <strain evidence="7">CCMP644</strain>
    </source>
</reference>
<dbReference type="InterPro" id="IPR036390">
    <property type="entry name" value="WH_DNA-bd_sf"/>
</dbReference>
<dbReference type="SMART" id="SM00753">
    <property type="entry name" value="PAM"/>
    <property type="match status" value="1"/>
</dbReference>
<dbReference type="AlphaFoldDB" id="A0A7S1GVW3"/>
<evidence type="ECO:0000256" key="2">
    <source>
        <dbReference type="ARBA" id="ARBA00004496"/>
    </source>
</evidence>
<evidence type="ECO:0000256" key="3">
    <source>
        <dbReference type="ARBA" id="ARBA00022490"/>
    </source>
</evidence>
<dbReference type="SMART" id="SM00088">
    <property type="entry name" value="PINT"/>
    <property type="match status" value="1"/>
</dbReference>
<evidence type="ECO:0000256" key="4">
    <source>
        <dbReference type="ARBA" id="ARBA00023242"/>
    </source>
</evidence>
<dbReference type="InterPro" id="IPR000717">
    <property type="entry name" value="PCI_dom"/>
</dbReference>
<keyword evidence="4" id="KW-0539">Nucleus</keyword>
<name>A0A7S1GVW3_HEMAN</name>
<accession>A0A7S1GVW3</accession>